<dbReference type="RefSeq" id="XP_052107417.1">
    <property type="nucleotide sequence ID" value="XM_052251457.1"/>
</dbReference>
<protein>
    <submittedName>
        <fullName evidence="2">Uncharacterized protein LOC127739666</fullName>
    </submittedName>
</protein>
<organism evidence="1 2">
    <name type="scientific">Arachis duranensis</name>
    <name type="common">Wild peanut</name>
    <dbReference type="NCBI Taxonomy" id="130453"/>
    <lineage>
        <taxon>Eukaryota</taxon>
        <taxon>Viridiplantae</taxon>
        <taxon>Streptophyta</taxon>
        <taxon>Embryophyta</taxon>
        <taxon>Tracheophyta</taxon>
        <taxon>Spermatophyta</taxon>
        <taxon>Magnoliopsida</taxon>
        <taxon>eudicotyledons</taxon>
        <taxon>Gunneridae</taxon>
        <taxon>Pentapetalae</taxon>
        <taxon>rosids</taxon>
        <taxon>fabids</taxon>
        <taxon>Fabales</taxon>
        <taxon>Fabaceae</taxon>
        <taxon>Papilionoideae</taxon>
        <taxon>50 kb inversion clade</taxon>
        <taxon>dalbergioids sensu lato</taxon>
        <taxon>Dalbergieae</taxon>
        <taxon>Pterocarpus clade</taxon>
        <taxon>Arachis</taxon>
    </lineage>
</organism>
<evidence type="ECO:0000313" key="2">
    <source>
        <dbReference type="RefSeq" id="XP_052107417.1"/>
    </source>
</evidence>
<proteinExistence type="predicted"/>
<dbReference type="KEGG" id="adu:127739666"/>
<dbReference type="GeneID" id="127739666"/>
<evidence type="ECO:0000313" key="1">
    <source>
        <dbReference type="Proteomes" id="UP000515211"/>
    </source>
</evidence>
<reference evidence="2" key="2">
    <citation type="submission" date="2025-08" db="UniProtKB">
        <authorList>
            <consortium name="RefSeq"/>
        </authorList>
    </citation>
    <scope>IDENTIFICATION</scope>
    <source>
        <tissue evidence="2">Whole plant</tissue>
    </source>
</reference>
<dbReference type="AlphaFoldDB" id="A0A9C6WA17"/>
<dbReference type="Proteomes" id="UP000515211">
    <property type="component" value="Chromosome 7"/>
</dbReference>
<sequence>MKHYNDGLKEEEQYEVTGTRGKVCRYFKKLGYIRLLHFIAEPKYTKNMPNASEDTAKHFYARVHQMPNRETHVDYCKLQEEPSPRGPSLHEVVPLCCETCGLKDLKALESKSLELSADGEGGKEEYWNSGYHTSTPPKLIVACRNPEFIAEQAARKKKKR</sequence>
<name>A0A9C6WA17_ARADU</name>
<accession>A0A9C6WA17</accession>
<gene>
    <name evidence="2" type="primary">LOC127739666</name>
</gene>
<reference evidence="1" key="1">
    <citation type="journal article" date="2016" name="Nat. Genet.">
        <title>The genome sequences of Arachis duranensis and Arachis ipaensis, the diploid ancestors of cultivated peanut.</title>
        <authorList>
            <person name="Bertioli D.J."/>
            <person name="Cannon S.B."/>
            <person name="Froenicke L."/>
            <person name="Huang G."/>
            <person name="Farmer A.D."/>
            <person name="Cannon E.K."/>
            <person name="Liu X."/>
            <person name="Gao D."/>
            <person name="Clevenger J."/>
            <person name="Dash S."/>
            <person name="Ren L."/>
            <person name="Moretzsohn M.C."/>
            <person name="Shirasawa K."/>
            <person name="Huang W."/>
            <person name="Vidigal B."/>
            <person name="Abernathy B."/>
            <person name="Chu Y."/>
            <person name="Niederhuth C.E."/>
            <person name="Umale P."/>
            <person name="Araujo A.C."/>
            <person name="Kozik A."/>
            <person name="Kim K.D."/>
            <person name="Burow M.D."/>
            <person name="Varshney R.K."/>
            <person name="Wang X."/>
            <person name="Zhang X."/>
            <person name="Barkley N."/>
            <person name="Guimaraes P.M."/>
            <person name="Isobe S."/>
            <person name="Guo B."/>
            <person name="Liao B."/>
            <person name="Stalker H.T."/>
            <person name="Schmitz R.J."/>
            <person name="Scheffler B.E."/>
            <person name="Leal-Bertioli S.C."/>
            <person name="Xun X."/>
            <person name="Jackson S.A."/>
            <person name="Michelmore R."/>
            <person name="Ozias-Akins P."/>
        </authorList>
    </citation>
    <scope>NUCLEOTIDE SEQUENCE [LARGE SCALE GENOMIC DNA]</scope>
    <source>
        <strain evidence="1">cv. V14167</strain>
    </source>
</reference>
<keyword evidence="1" id="KW-1185">Reference proteome</keyword>